<dbReference type="FunFam" id="1.20.58.70:FF:000002">
    <property type="entry name" value="syntaxin-16 isoform X2"/>
    <property type="match status" value="1"/>
</dbReference>
<feature type="compositionally biased region" description="Acidic residues" evidence="14">
    <location>
        <begin position="1061"/>
        <end position="1070"/>
    </location>
</feature>
<feature type="compositionally biased region" description="Basic and acidic residues" evidence="14">
    <location>
        <begin position="1398"/>
        <end position="1409"/>
    </location>
</feature>
<dbReference type="InterPro" id="IPR000727">
    <property type="entry name" value="T_SNARE_dom"/>
</dbReference>
<evidence type="ECO:0000256" key="5">
    <source>
        <dbReference type="ARBA" id="ARBA00022692"/>
    </source>
</evidence>
<reference evidence="17 18" key="1">
    <citation type="submission" date="2017-12" db="EMBL/GenBank/DDBJ databases">
        <title>Integrating genomic resources of turbot (Scophthalmus maximus) in depth evaluation of genetic and physical mapping variation across individuals.</title>
        <authorList>
            <person name="Martinez P."/>
        </authorList>
    </citation>
    <scope>NUCLEOTIDE SEQUENCE [LARGE SCALE GENOMIC DNA]</scope>
</reference>
<keyword evidence="5 15" id="KW-0812">Transmembrane</keyword>
<evidence type="ECO:0000256" key="11">
    <source>
        <dbReference type="ARBA" id="ARBA00037772"/>
    </source>
</evidence>
<feature type="region of interest" description="Disordered" evidence="14">
    <location>
        <begin position="1733"/>
        <end position="1782"/>
    </location>
</feature>
<feature type="compositionally biased region" description="Low complexity" evidence="14">
    <location>
        <begin position="1515"/>
        <end position="1526"/>
    </location>
</feature>
<dbReference type="Proteomes" id="UP000246464">
    <property type="component" value="Chromosome 6"/>
</dbReference>
<gene>
    <name evidence="17" type="ORF">SMAX5B_014175</name>
</gene>
<dbReference type="GO" id="GO:0048278">
    <property type="term" value="P:vesicle docking"/>
    <property type="evidence" value="ECO:0007669"/>
    <property type="project" value="TreeGrafter"/>
</dbReference>
<evidence type="ECO:0000256" key="15">
    <source>
        <dbReference type="SAM" id="Phobius"/>
    </source>
</evidence>
<evidence type="ECO:0000259" key="16">
    <source>
        <dbReference type="PROSITE" id="PS50192"/>
    </source>
</evidence>
<feature type="transmembrane region" description="Helical" evidence="15">
    <location>
        <begin position="281"/>
        <end position="302"/>
    </location>
</feature>
<dbReference type="InterPro" id="IPR010989">
    <property type="entry name" value="SNARE"/>
</dbReference>
<dbReference type="PANTHER" id="PTHR19957">
    <property type="entry name" value="SYNTAXIN"/>
    <property type="match status" value="1"/>
</dbReference>
<dbReference type="InterPro" id="IPR045242">
    <property type="entry name" value="Syntaxin"/>
</dbReference>
<dbReference type="GO" id="GO:0006906">
    <property type="term" value="P:vesicle fusion"/>
    <property type="evidence" value="ECO:0007669"/>
    <property type="project" value="TreeGrafter"/>
</dbReference>
<dbReference type="GO" id="GO:0005484">
    <property type="term" value="F:SNAP receptor activity"/>
    <property type="evidence" value="ECO:0007669"/>
    <property type="project" value="InterPro"/>
</dbReference>
<comment type="similarity">
    <text evidence="2">Belongs to the syntaxin family.</text>
</comment>
<feature type="region of interest" description="Disordered" evidence="14">
    <location>
        <begin position="1693"/>
        <end position="1719"/>
    </location>
</feature>
<feature type="region of interest" description="Disordered" evidence="14">
    <location>
        <begin position="744"/>
        <end position="799"/>
    </location>
</feature>
<keyword evidence="6" id="KW-0653">Protein transport</keyword>
<dbReference type="Gene3D" id="1.20.58.70">
    <property type="match status" value="1"/>
</dbReference>
<dbReference type="SUPFAM" id="SSF47661">
    <property type="entry name" value="t-snare proteins"/>
    <property type="match status" value="1"/>
</dbReference>
<dbReference type="SMART" id="SM00397">
    <property type="entry name" value="t_SNARE"/>
    <property type="match status" value="1"/>
</dbReference>
<dbReference type="PANTHER" id="PTHR19957:SF83">
    <property type="entry name" value="SYNTAXIN-16"/>
    <property type="match status" value="1"/>
</dbReference>
<feature type="compositionally biased region" description="Polar residues" evidence="14">
    <location>
        <begin position="1579"/>
        <end position="1600"/>
    </location>
</feature>
<keyword evidence="7 15" id="KW-1133">Transmembrane helix</keyword>
<dbReference type="GO" id="GO:0000139">
    <property type="term" value="C:Golgi membrane"/>
    <property type="evidence" value="ECO:0007669"/>
    <property type="project" value="UniProtKB-SubCell"/>
</dbReference>
<feature type="compositionally biased region" description="Basic and acidic residues" evidence="14">
    <location>
        <begin position="1693"/>
        <end position="1707"/>
    </location>
</feature>
<name>A0A2U9BH17_SCOMX</name>
<keyword evidence="8" id="KW-0333">Golgi apparatus</keyword>
<feature type="compositionally biased region" description="Basic and acidic residues" evidence="14">
    <location>
        <begin position="1086"/>
        <end position="1099"/>
    </location>
</feature>
<dbReference type="EMBL" id="CP026248">
    <property type="protein sequence ID" value="AWP03036.1"/>
    <property type="molecule type" value="Genomic_DNA"/>
</dbReference>
<keyword evidence="9" id="KW-0175">Coiled coil</keyword>
<protein>
    <recommendedName>
        <fullName evidence="13">Syntaxin-16</fullName>
    </recommendedName>
</protein>
<comment type="subunit">
    <text evidence="12">Interacts with GCC2. Interacts with BAIAP3; this interaction is increased in the presence of calcium.</text>
</comment>
<feature type="region of interest" description="Disordered" evidence="14">
    <location>
        <begin position="896"/>
        <end position="980"/>
    </location>
</feature>
<evidence type="ECO:0000313" key="17">
    <source>
        <dbReference type="EMBL" id="AWP03036.1"/>
    </source>
</evidence>
<comment type="function">
    <text evidence="11">SNARE involved in vesicular transport from the late endosomes to the trans-Golgi network.</text>
</comment>
<feature type="region of interest" description="Disordered" evidence="14">
    <location>
        <begin position="1569"/>
        <end position="1600"/>
    </location>
</feature>
<proteinExistence type="inferred from homology"/>
<feature type="region of interest" description="Disordered" evidence="14">
    <location>
        <begin position="602"/>
        <end position="626"/>
    </location>
</feature>
<evidence type="ECO:0000256" key="14">
    <source>
        <dbReference type="SAM" id="MobiDB-lite"/>
    </source>
</evidence>
<organism evidence="17 18">
    <name type="scientific">Scophthalmus maximus</name>
    <name type="common">Turbot</name>
    <name type="synonym">Psetta maxima</name>
    <dbReference type="NCBI Taxonomy" id="52904"/>
    <lineage>
        <taxon>Eukaryota</taxon>
        <taxon>Metazoa</taxon>
        <taxon>Chordata</taxon>
        <taxon>Craniata</taxon>
        <taxon>Vertebrata</taxon>
        <taxon>Euteleostomi</taxon>
        <taxon>Actinopterygii</taxon>
        <taxon>Neopterygii</taxon>
        <taxon>Teleostei</taxon>
        <taxon>Neoteleostei</taxon>
        <taxon>Acanthomorphata</taxon>
        <taxon>Carangaria</taxon>
        <taxon>Pleuronectiformes</taxon>
        <taxon>Pleuronectoidei</taxon>
        <taxon>Scophthalmidae</taxon>
        <taxon>Scophthalmus</taxon>
    </lineage>
</organism>
<evidence type="ECO:0000256" key="8">
    <source>
        <dbReference type="ARBA" id="ARBA00023034"/>
    </source>
</evidence>
<evidence type="ECO:0000256" key="6">
    <source>
        <dbReference type="ARBA" id="ARBA00022927"/>
    </source>
</evidence>
<evidence type="ECO:0000256" key="1">
    <source>
        <dbReference type="ARBA" id="ARBA00004409"/>
    </source>
</evidence>
<evidence type="ECO:0000256" key="12">
    <source>
        <dbReference type="ARBA" id="ARBA00064026"/>
    </source>
</evidence>
<dbReference type="InterPro" id="IPR006012">
    <property type="entry name" value="Syntaxin/epimorphin_CS"/>
</dbReference>
<keyword evidence="4" id="KW-0597">Phosphoprotein</keyword>
<feature type="compositionally biased region" description="Polar residues" evidence="14">
    <location>
        <begin position="1472"/>
        <end position="1484"/>
    </location>
</feature>
<keyword evidence="10 15" id="KW-0472">Membrane</keyword>
<evidence type="ECO:0000256" key="4">
    <source>
        <dbReference type="ARBA" id="ARBA00022553"/>
    </source>
</evidence>
<keyword evidence="18" id="KW-1185">Reference proteome</keyword>
<dbReference type="Pfam" id="PF05739">
    <property type="entry name" value="SNARE"/>
    <property type="match status" value="1"/>
</dbReference>
<evidence type="ECO:0000256" key="3">
    <source>
        <dbReference type="ARBA" id="ARBA00022448"/>
    </source>
</evidence>
<dbReference type="PROSITE" id="PS00914">
    <property type="entry name" value="SYNTAXIN"/>
    <property type="match status" value="1"/>
</dbReference>
<feature type="region of interest" description="Disordered" evidence="14">
    <location>
        <begin position="1453"/>
        <end position="1541"/>
    </location>
</feature>
<keyword evidence="3" id="KW-0813">Transport</keyword>
<evidence type="ECO:0000256" key="10">
    <source>
        <dbReference type="ARBA" id="ARBA00023136"/>
    </source>
</evidence>
<accession>A0A2U9BH17</accession>
<dbReference type="STRING" id="52904.ENSSMAP00000008238"/>
<dbReference type="CDD" id="cd15845">
    <property type="entry name" value="SNARE_syntaxin16"/>
    <property type="match status" value="1"/>
</dbReference>
<feature type="region of interest" description="Disordered" evidence="14">
    <location>
        <begin position="444"/>
        <end position="517"/>
    </location>
</feature>
<comment type="subcellular location">
    <subcellularLocation>
        <location evidence="1">Golgi apparatus membrane</location>
        <topology evidence="1">Single-pass type IV membrane protein</topology>
    </subcellularLocation>
</comment>
<feature type="region of interest" description="Disordered" evidence="14">
    <location>
        <begin position="1031"/>
        <end position="1139"/>
    </location>
</feature>
<evidence type="ECO:0000256" key="7">
    <source>
        <dbReference type="ARBA" id="ARBA00022989"/>
    </source>
</evidence>
<dbReference type="GO" id="GO:0006886">
    <property type="term" value="P:intracellular protein transport"/>
    <property type="evidence" value="ECO:0007669"/>
    <property type="project" value="InterPro"/>
</dbReference>
<dbReference type="PROSITE" id="PS50192">
    <property type="entry name" value="T_SNARE"/>
    <property type="match status" value="1"/>
</dbReference>
<dbReference type="GO" id="GO:0031201">
    <property type="term" value="C:SNARE complex"/>
    <property type="evidence" value="ECO:0007669"/>
    <property type="project" value="TreeGrafter"/>
</dbReference>
<feature type="domain" description="T-SNARE coiled-coil homology" evidence="16">
    <location>
        <begin position="208"/>
        <end position="270"/>
    </location>
</feature>
<evidence type="ECO:0000256" key="13">
    <source>
        <dbReference type="ARBA" id="ARBA00069803"/>
    </source>
</evidence>
<evidence type="ECO:0000256" key="9">
    <source>
        <dbReference type="ARBA" id="ARBA00023054"/>
    </source>
</evidence>
<feature type="region of interest" description="Disordered" evidence="14">
    <location>
        <begin position="1387"/>
        <end position="1412"/>
    </location>
</feature>
<evidence type="ECO:0000313" key="18">
    <source>
        <dbReference type="Proteomes" id="UP000246464"/>
    </source>
</evidence>
<feature type="compositionally biased region" description="Polar residues" evidence="14">
    <location>
        <begin position="914"/>
        <end position="945"/>
    </location>
</feature>
<dbReference type="GO" id="GO:0000149">
    <property type="term" value="F:SNARE binding"/>
    <property type="evidence" value="ECO:0007669"/>
    <property type="project" value="TreeGrafter"/>
</dbReference>
<evidence type="ECO:0000256" key="2">
    <source>
        <dbReference type="ARBA" id="ARBA00009063"/>
    </source>
</evidence>
<feature type="compositionally biased region" description="Basic and acidic residues" evidence="14">
    <location>
        <begin position="1740"/>
        <end position="1758"/>
    </location>
</feature>
<sequence length="1811" mass="203045">MATRRLTDAFLLMRNNAIQNRQILAEQLADDRMALVSGISLDPEAAIGVTKKLPPKWVEGIDEIQYEITRVRQKMKELALLHDKHMNRPTLDDSSEEEHAIEITTQEITQMFHRCQRAVTGLQTRCGHCTEQEERLLRNVVSSLAQSLQDLSTNFRHTQSSYLKRMKNREERSKHFFDSGPLMEEDEDLALYDKGFTDDQLMLVEQNTVMVEEREKEIRQIVQSISDLNEIFRDLAGMVVEQGTVLDRIDFNVEQACVKTDDGLKQLQKAEQYQKKNRKMLVILILFIIVIVLIIILFGTNYHDRHQTTHFPFYYGEQQAQGRESSYWTVPGSRTGGALQDYTTWTEPELSAPTSSHFPFILDRHAQQHQDLREYQQHEVRGREWTAAQQAAREYERGFLREGWQRRWEPSNPVRSSREMATKRSESSYRELEAWAARYSHSLPRRRQREAELRGTSHGPLESSRAPERDSRSGTEPQAAGLQQVRKSASIRESGVWDRGGRQQTMTHYPIQAPAPDTSHMLDIKEKAGYQRRLFSQPPGYIAPPPYNSPHKSTPVMQHCDMRCEQEGKRPTYWSQPTLRQQIAAVDLQGKREVEKEYITKPDGNTSCAELEGSKHRAPGPDALQGGSPIRVQKTHIQQESMLSLQQTQLIQAVQNTKINEQTSSKIIEGRKFRLNKKTGGMTIFCLVSRIADTETPSLPLFTSQANIQSIEFEEVSKGSMDNGDNGHTQKLADEVDFRAPTLTEQANTSDAKKVNAKQKKTPTGSESEMLGDGLSKKTDKGVVSPEKTNLNDANSPFGRQVLQPQSVKYPLWREPSFTSRADTESASTFLKVKSEEVESVGPHNEEECATIHPINVEVRRLDIKKDAQSEDSEGLLVIDTTCVVVKMELIPSPKKDHVHHLGSTRHTEDSPLDIQSSTSSELNSQLNQDVTQNTETNPFQINDSPETEQDFGEKTAPGRGCDISVPCMPSSSISDRETSEGRAERILGIPQHECVTEQHPKDDTSIFDTCVEKWDAEVEPSPMTLCDATEQLSEDTTEKERSQNHLEIGQSEDDVHLQESDDAEDQVQNEDEHLAAPQEQLSNTCEEKDTDLQLDRHNNTSQETKMAEDTVTCEESTTEQSPEENQPENETQHPIQCFSPCKDLSDSSLLSYSVTSLSLASQLATVEGLDPHLAVFDTAEILAPCSETSSLTDTPLQQTFPLPPGLTKSSSSSTLHECNTPSPSPLDLIDQMAEAMPCIEDQHEESETSHVVNNEISDTFEDQGVVSQPQLECEQPDNAACVEDSNITEEQQAQEGDRDPTNLLEQTLEISKENAIDVNIFKQQFQCVPAEDIACIKESHMTEEQVQQKANEDPADLLEMTTSKENMTAGQTQVEVKLLQHQFDNGQEEEALNGKDYMTEEKSQKEASEDTGLSVHSCEIFNKNATDSRTQEEITILQKQFYRGLEENVSCERNNYTTEEPSRTDTDEEQSMTQENATDSQPQVGIEIVQDVEPGTEPSDSTSPSPYHSDCNVSPSPLDELSSPALPSPPHASHESNTEHASLPEMDYVCCLALNPFTTDVGVAETVPPPLQLDSYEESPQLSSPSINESAPNCSPSPSTLPHVGGEGFFFDVPHKEIQYPKSLWDAVNRIRKHTAPDSENEEEEVSEQWDPESIREDLGCPNVILNMNSEILVFNKAGRYEFTTGSVEDVEQHPCHEGPRSHAEEDTLSCGSNSSCSSGDTVIVAEDDEVVETPPEAVTDRKTKSGEDLPTAEKEQSCCSEVNDGTAAEEEGDEQDKGDKIELCLSEDCTAEVVNITAKDMEVTEMEQH</sequence>